<accession>A0A0G4PFB4</accession>
<gene>
    <name evidence="2" type="ORF">PCAMFM013_S013g000267</name>
</gene>
<feature type="chain" id="PRO_5005195298" evidence="1">
    <location>
        <begin position="21"/>
        <end position="164"/>
    </location>
</feature>
<feature type="signal peptide" evidence="1">
    <location>
        <begin position="1"/>
        <end position="20"/>
    </location>
</feature>
<evidence type="ECO:0000313" key="3">
    <source>
        <dbReference type="Proteomes" id="UP000053732"/>
    </source>
</evidence>
<protein>
    <submittedName>
        <fullName evidence="2">Str. FM013</fullName>
    </submittedName>
</protein>
<sequence>MPSLRNILLCLMATSTTVYAERLRVVWSNGDFSTISGPAGGNTNGHYTGFAILNEAGEAVYDQAYPDDHSPCYNTGDGREFTIEGDCWATPRKFKCKADFAGHPDTCEVKDGDGNSLGSAKGQTDTTFIGIAIGQDASCVVEFDSDSDGCPVDDGNGPLHVTSG</sequence>
<dbReference type="EMBL" id="HG793146">
    <property type="protein sequence ID" value="CRL25024.1"/>
    <property type="molecule type" value="Genomic_DNA"/>
</dbReference>
<dbReference type="AlphaFoldDB" id="A0A0G4PFB4"/>
<reference evidence="2 3" key="1">
    <citation type="journal article" date="2014" name="Nat. Commun.">
        <title>Multiple recent horizontal transfers of a large genomic region in cheese making fungi.</title>
        <authorList>
            <person name="Cheeseman K."/>
            <person name="Ropars J."/>
            <person name="Renault P."/>
            <person name="Dupont J."/>
            <person name="Gouzy J."/>
            <person name="Branca A."/>
            <person name="Abraham A.L."/>
            <person name="Ceppi M."/>
            <person name="Conseiller E."/>
            <person name="Debuchy R."/>
            <person name="Malagnac F."/>
            <person name="Goarin A."/>
            <person name="Silar P."/>
            <person name="Lacoste S."/>
            <person name="Sallet E."/>
            <person name="Bensimon A."/>
            <person name="Giraud T."/>
            <person name="Brygoo Y."/>
        </authorList>
    </citation>
    <scope>NUCLEOTIDE SEQUENCE [LARGE SCALE GENOMIC DNA]</scope>
    <source>
        <strain evidence="3">FM 013</strain>
    </source>
</reference>
<name>A0A0G4PFB4_PENC3</name>
<organism evidence="2 3">
    <name type="scientific">Penicillium camemberti (strain FM 013)</name>
    <dbReference type="NCBI Taxonomy" id="1429867"/>
    <lineage>
        <taxon>Eukaryota</taxon>
        <taxon>Fungi</taxon>
        <taxon>Dikarya</taxon>
        <taxon>Ascomycota</taxon>
        <taxon>Pezizomycotina</taxon>
        <taxon>Eurotiomycetes</taxon>
        <taxon>Eurotiomycetidae</taxon>
        <taxon>Eurotiales</taxon>
        <taxon>Aspergillaceae</taxon>
        <taxon>Penicillium</taxon>
    </lineage>
</organism>
<evidence type="ECO:0000256" key="1">
    <source>
        <dbReference type="SAM" id="SignalP"/>
    </source>
</evidence>
<proteinExistence type="predicted"/>
<keyword evidence="1" id="KW-0732">Signal</keyword>
<dbReference type="Proteomes" id="UP000053732">
    <property type="component" value="Unassembled WGS sequence"/>
</dbReference>
<keyword evidence="3" id="KW-1185">Reference proteome</keyword>
<evidence type="ECO:0000313" key="2">
    <source>
        <dbReference type="EMBL" id="CRL25024.1"/>
    </source>
</evidence>